<dbReference type="PANTHER" id="PTHR30204">
    <property type="entry name" value="REDOX-CYCLING DRUG-SENSING TRANSCRIPTIONAL ACTIVATOR SOXR"/>
    <property type="match status" value="1"/>
</dbReference>
<evidence type="ECO:0000313" key="5">
    <source>
        <dbReference type="Proteomes" id="UP000673375"/>
    </source>
</evidence>
<sequence>MKINEVSQKYQLSLSTLRYYEKIGLLDPVERISGIRQYGEKDCDRIEFILCMKESGLSLDMIKEYFDLYKEGEHTLEKRLALLQKQEQETKEKLERVQSTLDYIHYKMGLTKSNIKKRDKASAQPVKSR</sequence>
<dbReference type="InterPro" id="IPR047057">
    <property type="entry name" value="MerR_fam"/>
</dbReference>
<dbReference type="PRINTS" id="PR00040">
    <property type="entry name" value="HTHMERR"/>
</dbReference>
<organism evidence="4 5">
    <name type="scientific">Enterococcus larvae</name>
    <dbReference type="NCBI Taxonomy" id="2794352"/>
    <lineage>
        <taxon>Bacteria</taxon>
        <taxon>Bacillati</taxon>
        <taxon>Bacillota</taxon>
        <taxon>Bacilli</taxon>
        <taxon>Lactobacillales</taxon>
        <taxon>Enterococcaceae</taxon>
        <taxon>Enterococcus</taxon>
    </lineage>
</organism>
<gene>
    <name evidence="4" type="ORF">I6N96_15280</name>
</gene>
<evidence type="ECO:0000256" key="1">
    <source>
        <dbReference type="ARBA" id="ARBA00023125"/>
    </source>
</evidence>
<dbReference type="PROSITE" id="PS50937">
    <property type="entry name" value="HTH_MERR_2"/>
    <property type="match status" value="1"/>
</dbReference>
<dbReference type="Proteomes" id="UP000673375">
    <property type="component" value="Unassembled WGS sequence"/>
</dbReference>
<feature type="coiled-coil region" evidence="2">
    <location>
        <begin position="73"/>
        <end position="100"/>
    </location>
</feature>
<keyword evidence="2" id="KW-0175">Coiled coil</keyword>
<keyword evidence="1" id="KW-0238">DNA-binding</keyword>
<dbReference type="InterPro" id="IPR000551">
    <property type="entry name" value="MerR-type_HTH_dom"/>
</dbReference>
<dbReference type="SMART" id="SM00422">
    <property type="entry name" value="HTH_MERR"/>
    <property type="match status" value="1"/>
</dbReference>
<protein>
    <submittedName>
        <fullName evidence="4">MerR family transcriptional regulator</fullName>
    </submittedName>
</protein>
<dbReference type="PANTHER" id="PTHR30204:SF98">
    <property type="entry name" value="HTH-TYPE TRANSCRIPTIONAL REGULATOR ADHR"/>
    <property type="match status" value="1"/>
</dbReference>
<evidence type="ECO:0000259" key="3">
    <source>
        <dbReference type="PROSITE" id="PS50937"/>
    </source>
</evidence>
<dbReference type="Gene3D" id="1.10.1660.10">
    <property type="match status" value="1"/>
</dbReference>
<name>A0ABS4CPE8_9ENTE</name>
<reference evidence="4 5" key="1">
    <citation type="submission" date="2020-12" db="EMBL/GenBank/DDBJ databases">
        <title>Vagococcus allomyrinae sp. nov. and Enterococcus lavae sp. nov., isolated from the larvae of Allomyrina dichotoma.</title>
        <authorList>
            <person name="Lee S.D."/>
        </authorList>
    </citation>
    <scope>NUCLEOTIDE SEQUENCE [LARGE SCALE GENOMIC DNA]</scope>
    <source>
        <strain evidence="4 5">BWM-S5</strain>
    </source>
</reference>
<comment type="caution">
    <text evidence="4">The sequence shown here is derived from an EMBL/GenBank/DDBJ whole genome shotgun (WGS) entry which is preliminary data.</text>
</comment>
<dbReference type="RefSeq" id="WP_209558433.1">
    <property type="nucleotide sequence ID" value="NZ_JAEDXU010000009.1"/>
</dbReference>
<proteinExistence type="predicted"/>
<evidence type="ECO:0000313" key="4">
    <source>
        <dbReference type="EMBL" id="MBP1047649.1"/>
    </source>
</evidence>
<dbReference type="EMBL" id="JAEDXU010000009">
    <property type="protein sequence ID" value="MBP1047649.1"/>
    <property type="molecule type" value="Genomic_DNA"/>
</dbReference>
<feature type="domain" description="HTH merR-type" evidence="3">
    <location>
        <begin position="1"/>
        <end position="68"/>
    </location>
</feature>
<keyword evidence="5" id="KW-1185">Reference proteome</keyword>
<dbReference type="Pfam" id="PF13411">
    <property type="entry name" value="MerR_1"/>
    <property type="match status" value="1"/>
</dbReference>
<dbReference type="CDD" id="cd01109">
    <property type="entry name" value="HTH_YyaN"/>
    <property type="match status" value="1"/>
</dbReference>
<dbReference type="SUPFAM" id="SSF46955">
    <property type="entry name" value="Putative DNA-binding domain"/>
    <property type="match status" value="1"/>
</dbReference>
<accession>A0ABS4CPE8</accession>
<dbReference type="InterPro" id="IPR009061">
    <property type="entry name" value="DNA-bd_dom_put_sf"/>
</dbReference>
<evidence type="ECO:0000256" key="2">
    <source>
        <dbReference type="SAM" id="Coils"/>
    </source>
</evidence>